<protein>
    <submittedName>
        <fullName evidence="2">Uncharacterized conserved protein</fullName>
    </submittedName>
</protein>
<dbReference type="Proteomes" id="UP000198412">
    <property type="component" value="Unassembled WGS sequence"/>
</dbReference>
<gene>
    <name evidence="2" type="ORF">SAMN04488111_3078</name>
</gene>
<dbReference type="Pfam" id="PF08309">
    <property type="entry name" value="LVIVD"/>
    <property type="match status" value="3"/>
</dbReference>
<dbReference type="RefSeq" id="WP_089379345.1">
    <property type="nucleotide sequence ID" value="NZ_FZNX01000006.1"/>
</dbReference>
<keyword evidence="3" id="KW-1185">Reference proteome</keyword>
<dbReference type="SUPFAM" id="SSF101898">
    <property type="entry name" value="NHL repeat"/>
    <property type="match status" value="1"/>
</dbReference>
<evidence type="ECO:0000313" key="2">
    <source>
        <dbReference type="EMBL" id="SNR78627.1"/>
    </source>
</evidence>
<name>A0A238Z5F8_9FLAO</name>
<dbReference type="OrthoDB" id="1521841at2"/>
<dbReference type="PROSITE" id="PS51257">
    <property type="entry name" value="PROKAR_LIPOPROTEIN"/>
    <property type="match status" value="1"/>
</dbReference>
<feature type="chain" id="PRO_5012466877" evidence="1">
    <location>
        <begin position="24"/>
        <end position="416"/>
    </location>
</feature>
<reference evidence="3" key="1">
    <citation type="submission" date="2017-06" db="EMBL/GenBank/DDBJ databases">
        <authorList>
            <person name="Varghese N."/>
            <person name="Submissions S."/>
        </authorList>
    </citation>
    <scope>NUCLEOTIDE SEQUENCE [LARGE SCALE GENOMIC DNA]</scope>
    <source>
        <strain evidence="3">DSM 27993</strain>
    </source>
</reference>
<sequence length="416" mass="46437">MKIKNLFLLIATFVFIMSCDTNSEYETVSVAKAEYMTLDALRSSAKITSPIPIVESGKIYAYNNLVLINDIDNGIHIIDNSNPENPVKIAFIKIVANKDMEVKGNYLYADSLMDLLVFDISNINDIQEVARLKDVFPGYITLPFIDNLVVDYGENGYNSGEVIVGWNITEEQRLIEDRSNDYTNGGVVFDTALASASAESTGQGGSLARFKIVDDYLYAVDSHNINVFYIDNLESPVELKDIHAGFDIETIFNKENLLFLGSMSGMYIYDISSPATPEFISEFQHGTACDPVVVDDNYAYITLRAGNFCGAFESSLEIVDVSDIYNLELVKSYSMDNPYGLGVKDNLLFICDGTSGLKVYNKSDVENLEHIKTFKNITAFDVIPMENNLLLIGDNTLFQYSYSNNSLDLLSEYHLN</sequence>
<evidence type="ECO:0000313" key="3">
    <source>
        <dbReference type="Proteomes" id="UP000198412"/>
    </source>
</evidence>
<keyword evidence="1" id="KW-0732">Signal</keyword>
<dbReference type="InterPro" id="IPR013211">
    <property type="entry name" value="LVIVD"/>
</dbReference>
<feature type="signal peptide" evidence="1">
    <location>
        <begin position="1"/>
        <end position="23"/>
    </location>
</feature>
<dbReference type="EMBL" id="FZNX01000006">
    <property type="protein sequence ID" value="SNR78627.1"/>
    <property type="molecule type" value="Genomic_DNA"/>
</dbReference>
<organism evidence="2 3">
    <name type="scientific">Lutibacter flavus</name>
    <dbReference type="NCBI Taxonomy" id="691689"/>
    <lineage>
        <taxon>Bacteria</taxon>
        <taxon>Pseudomonadati</taxon>
        <taxon>Bacteroidota</taxon>
        <taxon>Flavobacteriia</taxon>
        <taxon>Flavobacteriales</taxon>
        <taxon>Flavobacteriaceae</taxon>
        <taxon>Lutibacter</taxon>
    </lineage>
</organism>
<proteinExistence type="predicted"/>
<accession>A0A238Z5F8</accession>
<dbReference type="AlphaFoldDB" id="A0A238Z5F8"/>
<evidence type="ECO:0000256" key="1">
    <source>
        <dbReference type="SAM" id="SignalP"/>
    </source>
</evidence>